<feature type="binding site" evidence="1">
    <location>
        <position position="253"/>
    </location>
    <ligand>
        <name>Zn(2+)</name>
        <dbReference type="ChEBI" id="CHEBI:29105"/>
    </ligand>
</feature>
<dbReference type="PRINTS" id="PR01955">
    <property type="entry name" value="LANCFRANKIA"/>
</dbReference>
<dbReference type="InterPro" id="IPR007822">
    <property type="entry name" value="LANC-like"/>
</dbReference>
<dbReference type="Gene3D" id="1.50.10.20">
    <property type="match status" value="1"/>
</dbReference>
<keyword evidence="1" id="KW-0479">Metal-binding</keyword>
<sequence>MLAYGELGLVPLYAALDRRDPGADWHALGHRFLALAARAGATSRAGLFDGGIAGIGAAAASLSGAGHYGGLLGRVDAAVGAVPDHDLVSGTSGAALYLLMRPPSGKRDEVADALAGAGPAFPMRRVPAGWAVGEGYADCGLSHGAAGALAALSLLAAQGTVRADGIRAIADRLLGVARQDEWGTVWPAGVDVRGWHPSPRRASWCYGVPGVARALRLAGEALDEPRYRRAADEAMARLLVAPRVWGLESLGVCHGLAGLLLITAAFAAGEARNGPAGATREAGYDFAAAAEGLFDRLCAAYDGRRPLGFEVEEPGLLSGAAGIALALLAVTGDVPAMSLFLAA</sequence>
<dbReference type="EMBL" id="FNVT01000019">
    <property type="protein sequence ID" value="SEH01162.1"/>
    <property type="molecule type" value="Genomic_DNA"/>
</dbReference>
<accession>A0A1H6ETN4</accession>
<dbReference type="PRINTS" id="PR01950">
    <property type="entry name" value="LANCSUPER"/>
</dbReference>
<dbReference type="SMART" id="SM01260">
    <property type="entry name" value="LANC_like"/>
    <property type="match status" value="1"/>
</dbReference>
<evidence type="ECO:0000313" key="3">
    <source>
        <dbReference type="Proteomes" id="UP000236732"/>
    </source>
</evidence>
<protein>
    <submittedName>
        <fullName evidence="2">Lanthionine synthetase C-like protein</fullName>
    </submittedName>
</protein>
<organism evidence="2 3">
    <name type="scientific">Nonomuraea solani</name>
    <dbReference type="NCBI Taxonomy" id="1144553"/>
    <lineage>
        <taxon>Bacteria</taxon>
        <taxon>Bacillati</taxon>
        <taxon>Actinomycetota</taxon>
        <taxon>Actinomycetes</taxon>
        <taxon>Streptosporangiales</taxon>
        <taxon>Streptosporangiaceae</taxon>
        <taxon>Nonomuraea</taxon>
    </lineage>
</organism>
<dbReference type="GO" id="GO:0031179">
    <property type="term" value="P:peptide modification"/>
    <property type="evidence" value="ECO:0007669"/>
    <property type="project" value="InterPro"/>
</dbReference>
<dbReference type="AlphaFoldDB" id="A0A1H6ETN4"/>
<keyword evidence="3" id="KW-1185">Reference proteome</keyword>
<gene>
    <name evidence="2" type="ORF">SAMN05444920_11992</name>
</gene>
<keyword evidence="1" id="KW-0862">Zinc</keyword>
<evidence type="ECO:0000313" key="2">
    <source>
        <dbReference type="EMBL" id="SEH01162.1"/>
    </source>
</evidence>
<dbReference type="SUPFAM" id="SSF158745">
    <property type="entry name" value="LanC-like"/>
    <property type="match status" value="1"/>
</dbReference>
<name>A0A1H6ETN4_9ACTN</name>
<dbReference type="Proteomes" id="UP000236732">
    <property type="component" value="Unassembled WGS sequence"/>
</dbReference>
<reference evidence="2 3" key="1">
    <citation type="submission" date="2016-10" db="EMBL/GenBank/DDBJ databases">
        <authorList>
            <person name="de Groot N.N."/>
        </authorList>
    </citation>
    <scope>NUCLEOTIDE SEQUENCE [LARGE SCALE GENOMIC DNA]</scope>
    <source>
        <strain evidence="2 3">CGMCC 4.7037</strain>
    </source>
</reference>
<feature type="binding site" evidence="1">
    <location>
        <position position="254"/>
    </location>
    <ligand>
        <name>Zn(2+)</name>
        <dbReference type="ChEBI" id="CHEBI:29105"/>
    </ligand>
</feature>
<feature type="binding site" evidence="1">
    <location>
        <position position="205"/>
    </location>
    <ligand>
        <name>Zn(2+)</name>
        <dbReference type="ChEBI" id="CHEBI:29105"/>
    </ligand>
</feature>
<dbReference type="GO" id="GO:0046872">
    <property type="term" value="F:metal ion binding"/>
    <property type="evidence" value="ECO:0007669"/>
    <property type="project" value="UniProtKB-KW"/>
</dbReference>
<proteinExistence type="predicted"/>
<dbReference type="Pfam" id="PF05147">
    <property type="entry name" value="LANC_like"/>
    <property type="match status" value="1"/>
</dbReference>
<evidence type="ECO:0000256" key="1">
    <source>
        <dbReference type="PIRSR" id="PIRSR607822-1"/>
    </source>
</evidence>